<accession>A0A6J3LSN5</accession>
<dbReference type="RefSeq" id="XP_033455340.1">
    <property type="nucleotide sequence ID" value="XM_033599030.1"/>
</dbReference>
<reference evidence="2" key="1">
    <citation type="submission" date="2020-01" db="EMBL/GenBank/DDBJ databases">
        <authorList>
            <consortium name="DOE Joint Genome Institute"/>
            <person name="Haridas S."/>
            <person name="Albert R."/>
            <person name="Binder M."/>
            <person name="Bloem J."/>
            <person name="Labutti K."/>
            <person name="Salamov A."/>
            <person name="Andreopoulos B."/>
            <person name="Baker S.E."/>
            <person name="Barry K."/>
            <person name="Bills G."/>
            <person name="Bluhm B.H."/>
            <person name="Cannon C."/>
            <person name="Castanera R."/>
            <person name="Culley D.E."/>
            <person name="Daum C."/>
            <person name="Ezra D."/>
            <person name="Gonzalez J.B."/>
            <person name="Henrissat B."/>
            <person name="Kuo A."/>
            <person name="Liang C."/>
            <person name="Lipzen A."/>
            <person name="Lutzoni F."/>
            <person name="Magnuson J."/>
            <person name="Mondo S."/>
            <person name="Nolan M."/>
            <person name="Ohm R."/>
            <person name="Pangilinan J."/>
            <person name="Park H.-J."/>
            <person name="Ramirez L."/>
            <person name="Alfaro M."/>
            <person name="Sun H."/>
            <person name="Tritt A."/>
            <person name="Yoshinaga Y."/>
            <person name="Zwiers L.-H."/>
            <person name="Turgeon B.G."/>
            <person name="Goodwin S.B."/>
            <person name="Spatafora J.W."/>
            <person name="Crous P.W."/>
            <person name="Grigoriev I.V."/>
        </authorList>
    </citation>
    <scope>NUCLEOTIDE SEQUENCE</scope>
    <source>
        <strain evidence="2">CBS 342.82</strain>
    </source>
</reference>
<gene>
    <name evidence="2" type="ORF">K489DRAFT_129122</name>
</gene>
<name>A0A6J3LSN5_9PEZI</name>
<dbReference type="GeneID" id="54356829"/>
<evidence type="ECO:0000313" key="2">
    <source>
        <dbReference type="RefSeq" id="XP_033455340.1"/>
    </source>
</evidence>
<sequence length="84" mass="9500">MISLYLRWKMGPACICEIVHIHRTIRTGLVAHHCPRSVCMCVSCTVLNTVTMWIKGLARFCDFGLDIRDLTAVLHLQKDVSVSD</sequence>
<reference evidence="2" key="2">
    <citation type="submission" date="2020-04" db="EMBL/GenBank/DDBJ databases">
        <authorList>
            <consortium name="NCBI Genome Project"/>
        </authorList>
    </citation>
    <scope>NUCLEOTIDE SEQUENCE</scope>
    <source>
        <strain evidence="2">CBS 342.82</strain>
    </source>
</reference>
<protein>
    <submittedName>
        <fullName evidence="2">Uncharacterized protein</fullName>
    </submittedName>
</protein>
<proteinExistence type="predicted"/>
<organism evidence="2">
    <name type="scientific">Dissoconium aciculare CBS 342.82</name>
    <dbReference type="NCBI Taxonomy" id="1314786"/>
    <lineage>
        <taxon>Eukaryota</taxon>
        <taxon>Fungi</taxon>
        <taxon>Dikarya</taxon>
        <taxon>Ascomycota</taxon>
        <taxon>Pezizomycotina</taxon>
        <taxon>Dothideomycetes</taxon>
        <taxon>Dothideomycetidae</taxon>
        <taxon>Mycosphaerellales</taxon>
        <taxon>Dissoconiaceae</taxon>
        <taxon>Dissoconium</taxon>
    </lineage>
</organism>
<reference evidence="2" key="3">
    <citation type="submission" date="2025-08" db="UniProtKB">
        <authorList>
            <consortium name="RefSeq"/>
        </authorList>
    </citation>
    <scope>IDENTIFICATION</scope>
    <source>
        <strain evidence="2">CBS 342.82</strain>
    </source>
</reference>
<dbReference type="Proteomes" id="UP000504637">
    <property type="component" value="Unplaced"/>
</dbReference>
<dbReference type="AlphaFoldDB" id="A0A6J3LSN5"/>
<keyword evidence="1" id="KW-1185">Reference proteome</keyword>
<evidence type="ECO:0000313" key="1">
    <source>
        <dbReference type="Proteomes" id="UP000504637"/>
    </source>
</evidence>